<proteinExistence type="predicted"/>
<protein>
    <submittedName>
        <fullName evidence="1">Uncharacterized protein</fullName>
    </submittedName>
</protein>
<dbReference type="Proteomes" id="UP001352852">
    <property type="component" value="Unassembled WGS sequence"/>
</dbReference>
<reference evidence="1 2" key="1">
    <citation type="submission" date="2021-06" db="EMBL/GenBank/DDBJ databases">
        <authorList>
            <person name="Palmer J.M."/>
        </authorList>
    </citation>
    <scope>NUCLEOTIDE SEQUENCE [LARGE SCALE GENOMIC DNA]</scope>
    <source>
        <strain evidence="1 2">CL_MEX2019</strain>
        <tissue evidence="1">Muscle</tissue>
    </source>
</reference>
<organism evidence="1 2">
    <name type="scientific">Characodon lateralis</name>
    <dbReference type="NCBI Taxonomy" id="208331"/>
    <lineage>
        <taxon>Eukaryota</taxon>
        <taxon>Metazoa</taxon>
        <taxon>Chordata</taxon>
        <taxon>Craniata</taxon>
        <taxon>Vertebrata</taxon>
        <taxon>Euteleostomi</taxon>
        <taxon>Actinopterygii</taxon>
        <taxon>Neopterygii</taxon>
        <taxon>Teleostei</taxon>
        <taxon>Neoteleostei</taxon>
        <taxon>Acanthomorphata</taxon>
        <taxon>Ovalentaria</taxon>
        <taxon>Atherinomorphae</taxon>
        <taxon>Cyprinodontiformes</taxon>
        <taxon>Goodeidae</taxon>
        <taxon>Characodon</taxon>
    </lineage>
</organism>
<dbReference type="EMBL" id="JAHUTJ010067229">
    <property type="protein sequence ID" value="MED6290956.1"/>
    <property type="molecule type" value="Genomic_DNA"/>
</dbReference>
<keyword evidence="2" id="KW-1185">Reference proteome</keyword>
<evidence type="ECO:0000313" key="2">
    <source>
        <dbReference type="Proteomes" id="UP001352852"/>
    </source>
</evidence>
<feature type="non-terminal residue" evidence="1">
    <location>
        <position position="1"/>
    </location>
</feature>
<name>A0ABU7EW05_9TELE</name>
<sequence>GRCSRSLQRQNLQVILQQVTLEQRAKRKIKERRSFQYKAWNSSSLTRDCAVGAQ</sequence>
<accession>A0ABU7EW05</accession>
<evidence type="ECO:0000313" key="1">
    <source>
        <dbReference type="EMBL" id="MED6290956.1"/>
    </source>
</evidence>
<gene>
    <name evidence="1" type="ORF">CHARACLAT_018707</name>
</gene>
<comment type="caution">
    <text evidence="1">The sequence shown here is derived from an EMBL/GenBank/DDBJ whole genome shotgun (WGS) entry which is preliminary data.</text>
</comment>